<dbReference type="Pfam" id="PF01436">
    <property type="entry name" value="NHL"/>
    <property type="match status" value="2"/>
</dbReference>
<dbReference type="GO" id="GO:0043161">
    <property type="term" value="P:proteasome-mediated ubiquitin-dependent protein catabolic process"/>
    <property type="evidence" value="ECO:0007669"/>
    <property type="project" value="TreeGrafter"/>
</dbReference>
<feature type="compositionally biased region" description="Polar residues" evidence="3">
    <location>
        <begin position="293"/>
        <end position="304"/>
    </location>
</feature>
<dbReference type="FunFam" id="2.120.10.30:FF:000037">
    <property type="entry name" value="Uncharacterized protein, isoform E"/>
    <property type="match status" value="1"/>
</dbReference>
<gene>
    <name evidence="4" type="primary">Trim71-004</name>
</gene>
<feature type="repeat" description="NHL" evidence="2">
    <location>
        <begin position="416"/>
        <end position="459"/>
    </location>
</feature>
<protein>
    <submittedName>
        <fullName evidence="4">RING finger protein nhl-1-like</fullName>
    </submittedName>
</protein>
<dbReference type="Gene3D" id="2.120.10.30">
    <property type="entry name" value="TolB, C-terminal domain"/>
    <property type="match status" value="2"/>
</dbReference>
<feature type="compositionally biased region" description="Low complexity" evidence="3">
    <location>
        <begin position="276"/>
        <end position="288"/>
    </location>
</feature>
<dbReference type="AlphaFoldDB" id="A0A6F9DWJ5"/>
<keyword evidence="1" id="KW-0677">Repeat</keyword>
<proteinExistence type="evidence at transcript level"/>
<name>A0A6F9DWJ5_9ASCI</name>
<feature type="region of interest" description="Disordered" evidence="3">
    <location>
        <begin position="276"/>
        <end position="321"/>
    </location>
</feature>
<feature type="repeat" description="NHL" evidence="2">
    <location>
        <begin position="372"/>
        <end position="412"/>
    </location>
</feature>
<evidence type="ECO:0000256" key="3">
    <source>
        <dbReference type="SAM" id="MobiDB-lite"/>
    </source>
</evidence>
<feature type="repeat" description="NHL" evidence="2">
    <location>
        <begin position="466"/>
        <end position="503"/>
    </location>
</feature>
<sequence>MVAILELPKNKSPQLKEACQECLQENCTPKKCSHCEKKLCSSCTQVHLQQLVQSLSRSINQLKRLLPKLADMISDLEEKQLKSSTLASSVKEDVDQAIDHCMAKLKARQQNLHDQIDSFVATEIHQLRIEQENMEMEMAMVNSHCDTAEKKCKLFTESENPEVLSPSETSLLTQQSNEHLRNLKLISSNIEDKIAHNVKFRNEGERSLLSAVGSFGEITVNIPSRLSFSLGSDPEINDVEIHRAMQQGPHGRRRTEIMESYVPSFSLSPSDTVIPGYSPSPSNSSYSPHESLVDTNNSQRNMTNLPVPGASSHPTRMPRPRRTSYRLQAPELTRLGGGDPVQAGDSPSSVQYASVRGTLWQYRSKGPVKSWFGQKGSDIGCLNWPRGVAASLNDRIAVADSSNHRIHLYESSGEPALTFGGYGTDEGQFDCVSGVHVTAQGWVITTDRYNHRVQIFDSMGRFIRMFGQEGTGEGELSYPWGVATDNMGFVYVCDKDNHRIQVV</sequence>
<dbReference type="CDD" id="cd19757">
    <property type="entry name" value="Bbox1"/>
    <property type="match status" value="1"/>
</dbReference>
<dbReference type="InterPro" id="IPR001258">
    <property type="entry name" value="NHL_repeat"/>
</dbReference>
<evidence type="ECO:0000256" key="2">
    <source>
        <dbReference type="PROSITE-ProRule" id="PRU00504"/>
    </source>
</evidence>
<reference evidence="4" key="1">
    <citation type="submission" date="2020-04" db="EMBL/GenBank/DDBJ databases">
        <authorList>
            <person name="Neveu A P."/>
        </authorList>
    </citation>
    <scope>NUCLEOTIDE SEQUENCE</scope>
    <source>
        <tissue evidence="4">Whole embryo</tissue>
    </source>
</reference>
<dbReference type="InterPro" id="IPR050952">
    <property type="entry name" value="TRIM-NHL_E3_ligases"/>
</dbReference>
<dbReference type="PANTHER" id="PTHR24104:SF47">
    <property type="entry name" value="E3 UBIQUITIN-PROTEIN LIGASE NHLRC1"/>
    <property type="match status" value="1"/>
</dbReference>
<evidence type="ECO:0000313" key="4">
    <source>
        <dbReference type="EMBL" id="CAB3267245.1"/>
    </source>
</evidence>
<dbReference type="GO" id="GO:0061630">
    <property type="term" value="F:ubiquitin protein ligase activity"/>
    <property type="evidence" value="ECO:0007669"/>
    <property type="project" value="TreeGrafter"/>
</dbReference>
<evidence type="ECO:0000256" key="1">
    <source>
        <dbReference type="ARBA" id="ARBA00022737"/>
    </source>
</evidence>
<dbReference type="SUPFAM" id="SSF101898">
    <property type="entry name" value="NHL repeat"/>
    <property type="match status" value="1"/>
</dbReference>
<dbReference type="EMBL" id="LR791383">
    <property type="protein sequence ID" value="CAB3267245.1"/>
    <property type="molecule type" value="mRNA"/>
</dbReference>
<dbReference type="PROSITE" id="PS51125">
    <property type="entry name" value="NHL"/>
    <property type="match status" value="3"/>
</dbReference>
<accession>A0A6F9DWJ5</accession>
<organism evidence="4">
    <name type="scientific">Phallusia mammillata</name>
    <dbReference type="NCBI Taxonomy" id="59560"/>
    <lineage>
        <taxon>Eukaryota</taxon>
        <taxon>Metazoa</taxon>
        <taxon>Chordata</taxon>
        <taxon>Tunicata</taxon>
        <taxon>Ascidiacea</taxon>
        <taxon>Phlebobranchia</taxon>
        <taxon>Ascidiidae</taxon>
        <taxon>Phallusia</taxon>
    </lineage>
</organism>
<dbReference type="PANTHER" id="PTHR24104">
    <property type="entry name" value="E3 UBIQUITIN-PROTEIN LIGASE NHLRC1-RELATED"/>
    <property type="match status" value="1"/>
</dbReference>
<dbReference type="InterPro" id="IPR011042">
    <property type="entry name" value="6-blade_b-propeller_TolB-like"/>
</dbReference>
<dbReference type="GO" id="GO:0000209">
    <property type="term" value="P:protein polyubiquitination"/>
    <property type="evidence" value="ECO:0007669"/>
    <property type="project" value="TreeGrafter"/>
</dbReference>